<keyword evidence="1" id="KW-1133">Transmembrane helix</keyword>
<protein>
    <submittedName>
        <fullName evidence="2">Uncharacterized protein</fullName>
    </submittedName>
</protein>
<proteinExistence type="predicted"/>
<keyword evidence="3" id="KW-1185">Reference proteome</keyword>
<name>A0AAQ3RHT9_VIGMU</name>
<evidence type="ECO:0000313" key="3">
    <source>
        <dbReference type="Proteomes" id="UP001374535"/>
    </source>
</evidence>
<feature type="non-terminal residue" evidence="2">
    <location>
        <position position="1"/>
    </location>
</feature>
<evidence type="ECO:0000313" key="2">
    <source>
        <dbReference type="EMBL" id="WVY94571.1"/>
    </source>
</evidence>
<dbReference type="EMBL" id="CP144691">
    <property type="protein sequence ID" value="WVY94571.1"/>
    <property type="molecule type" value="Genomic_DNA"/>
</dbReference>
<reference evidence="2 3" key="1">
    <citation type="journal article" date="2023" name="Life. Sci Alliance">
        <title>Evolutionary insights into 3D genome organization and epigenetic landscape of Vigna mungo.</title>
        <authorList>
            <person name="Junaid A."/>
            <person name="Singh B."/>
            <person name="Bhatia S."/>
        </authorList>
    </citation>
    <scope>NUCLEOTIDE SEQUENCE [LARGE SCALE GENOMIC DNA]</scope>
    <source>
        <strain evidence="2">Urdbean</strain>
    </source>
</reference>
<accession>A0AAQ3RHT9</accession>
<sequence>HFSCKIRTLKYGYGVAWIIHVLWPLPAVVIIWCGRSIETPTNLCIDFVNFGGRRVEGQEQVISAPFDEFSSVLVLIQSHVLIFVFQNTPTKHCHGKRHGKVKLYVVPCIIVSSNQSPLHICVFSII</sequence>
<evidence type="ECO:0000256" key="1">
    <source>
        <dbReference type="SAM" id="Phobius"/>
    </source>
</evidence>
<feature type="transmembrane region" description="Helical" evidence="1">
    <location>
        <begin position="12"/>
        <end position="32"/>
    </location>
</feature>
<dbReference type="AlphaFoldDB" id="A0AAQ3RHT9"/>
<gene>
    <name evidence="2" type="ORF">V8G54_033659</name>
</gene>
<keyword evidence="1" id="KW-0812">Transmembrane</keyword>
<dbReference type="Proteomes" id="UP001374535">
    <property type="component" value="Chromosome 10"/>
</dbReference>
<keyword evidence="1" id="KW-0472">Membrane</keyword>
<organism evidence="2 3">
    <name type="scientific">Vigna mungo</name>
    <name type="common">Black gram</name>
    <name type="synonym">Phaseolus mungo</name>
    <dbReference type="NCBI Taxonomy" id="3915"/>
    <lineage>
        <taxon>Eukaryota</taxon>
        <taxon>Viridiplantae</taxon>
        <taxon>Streptophyta</taxon>
        <taxon>Embryophyta</taxon>
        <taxon>Tracheophyta</taxon>
        <taxon>Spermatophyta</taxon>
        <taxon>Magnoliopsida</taxon>
        <taxon>eudicotyledons</taxon>
        <taxon>Gunneridae</taxon>
        <taxon>Pentapetalae</taxon>
        <taxon>rosids</taxon>
        <taxon>fabids</taxon>
        <taxon>Fabales</taxon>
        <taxon>Fabaceae</taxon>
        <taxon>Papilionoideae</taxon>
        <taxon>50 kb inversion clade</taxon>
        <taxon>NPAAA clade</taxon>
        <taxon>indigoferoid/millettioid clade</taxon>
        <taxon>Phaseoleae</taxon>
        <taxon>Vigna</taxon>
    </lineage>
</organism>